<keyword evidence="2" id="KW-0813">Transport</keyword>
<keyword evidence="9" id="KW-1185">Reference proteome</keyword>
<gene>
    <name evidence="8" type="ORF">BMF94_0431</name>
</gene>
<feature type="region of interest" description="Disordered" evidence="6">
    <location>
        <begin position="477"/>
        <end position="510"/>
    </location>
</feature>
<dbReference type="InterPro" id="IPR011701">
    <property type="entry name" value="MFS"/>
</dbReference>
<dbReference type="PANTHER" id="PTHR43791:SF4">
    <property type="entry name" value="PANTOTHENATE TRANSPORTER FEN2"/>
    <property type="match status" value="1"/>
</dbReference>
<evidence type="ECO:0000256" key="7">
    <source>
        <dbReference type="SAM" id="Phobius"/>
    </source>
</evidence>
<evidence type="ECO:0000313" key="9">
    <source>
        <dbReference type="Proteomes" id="UP000237144"/>
    </source>
</evidence>
<feature type="transmembrane region" description="Helical" evidence="7">
    <location>
        <begin position="206"/>
        <end position="228"/>
    </location>
</feature>
<organism evidence="8 9">
    <name type="scientific">Rhodotorula taiwanensis</name>
    <dbReference type="NCBI Taxonomy" id="741276"/>
    <lineage>
        <taxon>Eukaryota</taxon>
        <taxon>Fungi</taxon>
        <taxon>Dikarya</taxon>
        <taxon>Basidiomycota</taxon>
        <taxon>Pucciniomycotina</taxon>
        <taxon>Microbotryomycetes</taxon>
        <taxon>Sporidiobolales</taxon>
        <taxon>Sporidiobolaceae</taxon>
        <taxon>Rhodotorula</taxon>
    </lineage>
</organism>
<keyword evidence="5 7" id="KW-0472">Membrane</keyword>
<comment type="subcellular location">
    <subcellularLocation>
        <location evidence="1">Membrane</location>
        <topology evidence="1">Multi-pass membrane protein</topology>
    </subcellularLocation>
</comment>
<evidence type="ECO:0000256" key="4">
    <source>
        <dbReference type="ARBA" id="ARBA00022989"/>
    </source>
</evidence>
<reference evidence="8 9" key="1">
    <citation type="journal article" date="2018" name="Front. Microbiol.">
        <title>Prospects for Fungal Bioremediation of Acidic Radioactive Waste Sites: Characterization and Genome Sequence of Rhodotorula taiwanensis MD1149.</title>
        <authorList>
            <person name="Tkavc R."/>
            <person name="Matrosova V.Y."/>
            <person name="Grichenko O.E."/>
            <person name="Gostincar C."/>
            <person name="Volpe R.P."/>
            <person name="Klimenkova P."/>
            <person name="Gaidamakova E.K."/>
            <person name="Zhou C.E."/>
            <person name="Stewart B.J."/>
            <person name="Lyman M.G."/>
            <person name="Malfatti S.A."/>
            <person name="Rubinfeld B."/>
            <person name="Courtot M."/>
            <person name="Singh J."/>
            <person name="Dalgard C.L."/>
            <person name="Hamilton T."/>
            <person name="Frey K.G."/>
            <person name="Gunde-Cimerman N."/>
            <person name="Dugan L."/>
            <person name="Daly M.J."/>
        </authorList>
    </citation>
    <scope>NUCLEOTIDE SEQUENCE [LARGE SCALE GENOMIC DNA]</scope>
    <source>
        <strain evidence="8 9">MD1149</strain>
    </source>
</reference>
<sequence>MATGIRSCGRRLRRLVWAEPDDEFERRLLRKADWLILPYLCLTADLCRLPIQISIESIVALKMHGSQYNNVLAFFTAGYAIAMIPQNMLLLAFRPRVLFPINGFIWGMLTAVSAAATKVEHLYAIKFFQNWREALRSLTLKSNQGMAEASTFVGAHYILGAWYKPHEIGRRAAIFSIAGQAATLFSGPMQTALYHNLNGKHGIAGWQWLFIVCGLITIPITLAGIFLLPDTPATTRTRLLTAEERAYAAARVGARDRTPVNTSLLRRLFGRWEIWVFSLLWIAGGAIESHAAWGIMTLWMRAQRTALLHPLYSIDQLNHYPLGIAGVAILALFVTSIWTDRRTKDRFAVNLFTASCALVSASIVLHGGLHPDAYPRGVYFFAFYLSGATFAGQASNFSWANELLAHDEQARTIVLATMNVASYAFNAWFQVVFFKASYAPKFQKGSSLIIAFCVLLAIFTCTARFFQLRDERRAPREARTLDLRAEDEGAKDSKQDDDLEPGMTSTISRG</sequence>
<dbReference type="Pfam" id="PF07690">
    <property type="entry name" value="MFS_1"/>
    <property type="match status" value="1"/>
</dbReference>
<feature type="transmembrane region" description="Helical" evidence="7">
    <location>
        <begin position="71"/>
        <end position="92"/>
    </location>
</feature>
<keyword evidence="4 7" id="KW-1133">Transmembrane helix</keyword>
<keyword evidence="3 7" id="KW-0812">Transmembrane</keyword>
<dbReference type="STRING" id="741276.A0A2S5BHI5"/>
<dbReference type="Gene3D" id="1.20.1250.20">
    <property type="entry name" value="MFS general substrate transporter like domains"/>
    <property type="match status" value="1"/>
</dbReference>
<feature type="transmembrane region" description="Helical" evidence="7">
    <location>
        <begin position="274"/>
        <end position="300"/>
    </location>
</feature>
<feature type="transmembrane region" description="Helical" evidence="7">
    <location>
        <begin position="347"/>
        <end position="366"/>
    </location>
</feature>
<evidence type="ECO:0000256" key="6">
    <source>
        <dbReference type="SAM" id="MobiDB-lite"/>
    </source>
</evidence>
<name>A0A2S5BHI5_9BASI</name>
<evidence type="ECO:0000256" key="3">
    <source>
        <dbReference type="ARBA" id="ARBA00022692"/>
    </source>
</evidence>
<dbReference type="AlphaFoldDB" id="A0A2S5BHI5"/>
<feature type="transmembrane region" description="Helical" evidence="7">
    <location>
        <begin position="446"/>
        <end position="466"/>
    </location>
</feature>
<feature type="transmembrane region" description="Helical" evidence="7">
    <location>
        <begin position="104"/>
        <end position="125"/>
    </location>
</feature>
<feature type="transmembrane region" description="Helical" evidence="7">
    <location>
        <begin position="172"/>
        <end position="194"/>
    </location>
</feature>
<evidence type="ECO:0008006" key="10">
    <source>
        <dbReference type="Google" id="ProtNLM"/>
    </source>
</evidence>
<accession>A0A2S5BHI5</accession>
<dbReference type="PANTHER" id="PTHR43791">
    <property type="entry name" value="PERMEASE-RELATED"/>
    <property type="match status" value="1"/>
</dbReference>
<dbReference type="GO" id="GO:0015233">
    <property type="term" value="F:pantothenate transmembrane transporter activity"/>
    <property type="evidence" value="ECO:0007669"/>
    <property type="project" value="TreeGrafter"/>
</dbReference>
<dbReference type="Proteomes" id="UP000237144">
    <property type="component" value="Unassembled WGS sequence"/>
</dbReference>
<evidence type="ECO:0000256" key="1">
    <source>
        <dbReference type="ARBA" id="ARBA00004141"/>
    </source>
</evidence>
<feature type="compositionally biased region" description="Basic and acidic residues" evidence="6">
    <location>
        <begin position="477"/>
        <end position="496"/>
    </location>
</feature>
<dbReference type="EMBL" id="PJQD01000005">
    <property type="protein sequence ID" value="POY76236.1"/>
    <property type="molecule type" value="Genomic_DNA"/>
</dbReference>
<dbReference type="GO" id="GO:0098717">
    <property type="term" value="P:pantothenate import across plasma membrane"/>
    <property type="evidence" value="ECO:0007669"/>
    <property type="project" value="TreeGrafter"/>
</dbReference>
<proteinExistence type="predicted"/>
<feature type="transmembrane region" description="Helical" evidence="7">
    <location>
        <begin position="412"/>
        <end position="434"/>
    </location>
</feature>
<feature type="transmembrane region" description="Helical" evidence="7">
    <location>
        <begin position="378"/>
        <end position="400"/>
    </location>
</feature>
<protein>
    <recommendedName>
        <fullName evidence="10">Major facilitator superfamily (MFS) profile domain-containing protein</fullName>
    </recommendedName>
</protein>
<comment type="caution">
    <text evidence="8">The sequence shown here is derived from an EMBL/GenBank/DDBJ whole genome shotgun (WGS) entry which is preliminary data.</text>
</comment>
<dbReference type="SUPFAM" id="SSF103473">
    <property type="entry name" value="MFS general substrate transporter"/>
    <property type="match status" value="1"/>
</dbReference>
<dbReference type="GO" id="GO:0005886">
    <property type="term" value="C:plasma membrane"/>
    <property type="evidence" value="ECO:0007669"/>
    <property type="project" value="TreeGrafter"/>
</dbReference>
<dbReference type="OrthoDB" id="3639251at2759"/>
<evidence type="ECO:0000313" key="8">
    <source>
        <dbReference type="EMBL" id="POY76236.1"/>
    </source>
</evidence>
<evidence type="ECO:0000256" key="2">
    <source>
        <dbReference type="ARBA" id="ARBA00022448"/>
    </source>
</evidence>
<feature type="transmembrane region" description="Helical" evidence="7">
    <location>
        <begin position="320"/>
        <end position="338"/>
    </location>
</feature>
<dbReference type="InterPro" id="IPR036259">
    <property type="entry name" value="MFS_trans_sf"/>
</dbReference>
<evidence type="ECO:0000256" key="5">
    <source>
        <dbReference type="ARBA" id="ARBA00023136"/>
    </source>
</evidence>